<organism evidence="1 2">
    <name type="scientific">Lobosporangium transversale</name>
    <dbReference type="NCBI Taxonomy" id="64571"/>
    <lineage>
        <taxon>Eukaryota</taxon>
        <taxon>Fungi</taxon>
        <taxon>Fungi incertae sedis</taxon>
        <taxon>Mucoromycota</taxon>
        <taxon>Mortierellomycotina</taxon>
        <taxon>Mortierellomycetes</taxon>
        <taxon>Mortierellales</taxon>
        <taxon>Mortierellaceae</taxon>
        <taxon>Lobosporangium</taxon>
    </lineage>
</organism>
<dbReference type="RefSeq" id="XP_021879390.1">
    <property type="nucleotide sequence ID" value="XM_022024926.1"/>
</dbReference>
<name>A0A1Y2GH55_9FUNG</name>
<comment type="caution">
    <text evidence="1">The sequence shown here is derived from an EMBL/GenBank/DDBJ whole genome shotgun (WGS) entry which is preliminary data.</text>
</comment>
<dbReference type="AlphaFoldDB" id="A0A1Y2GH55"/>
<evidence type="ECO:0008006" key="3">
    <source>
        <dbReference type="Google" id="ProtNLM"/>
    </source>
</evidence>
<protein>
    <recommendedName>
        <fullName evidence="3">N-acetyltransferase domain-containing protein</fullName>
    </recommendedName>
</protein>
<proteinExistence type="predicted"/>
<gene>
    <name evidence="1" type="ORF">BCR41DRAFT_357578</name>
</gene>
<keyword evidence="2" id="KW-1185">Reference proteome</keyword>
<accession>A0A1Y2GH55</accession>
<dbReference type="EMBL" id="MCFF01000030">
    <property type="protein sequence ID" value="ORZ10669.1"/>
    <property type="molecule type" value="Genomic_DNA"/>
</dbReference>
<dbReference type="OrthoDB" id="2328344at2759"/>
<dbReference type="GeneID" id="33566770"/>
<dbReference type="Proteomes" id="UP000193648">
    <property type="component" value="Unassembled WGS sequence"/>
</dbReference>
<reference evidence="1 2" key="1">
    <citation type="submission" date="2016-07" db="EMBL/GenBank/DDBJ databases">
        <title>Pervasive Adenine N6-methylation of Active Genes in Fungi.</title>
        <authorList>
            <consortium name="DOE Joint Genome Institute"/>
            <person name="Mondo S.J."/>
            <person name="Dannebaum R.O."/>
            <person name="Kuo R.C."/>
            <person name="Labutti K."/>
            <person name="Haridas S."/>
            <person name="Kuo A."/>
            <person name="Salamov A."/>
            <person name="Ahrendt S.R."/>
            <person name="Lipzen A."/>
            <person name="Sullivan W."/>
            <person name="Andreopoulos W.B."/>
            <person name="Clum A."/>
            <person name="Lindquist E."/>
            <person name="Daum C."/>
            <person name="Ramamoorthy G.K."/>
            <person name="Gryganskyi A."/>
            <person name="Culley D."/>
            <person name="Magnuson J.K."/>
            <person name="James T.Y."/>
            <person name="O'Malley M.A."/>
            <person name="Stajich J.E."/>
            <person name="Spatafora J.W."/>
            <person name="Visel A."/>
            <person name="Grigoriev I.V."/>
        </authorList>
    </citation>
    <scope>NUCLEOTIDE SEQUENCE [LARGE SCALE GENOMIC DNA]</scope>
    <source>
        <strain evidence="1 2">NRRL 3116</strain>
    </source>
</reference>
<sequence>MVHMYRFTHRMIEVIQDDNAQDNKTVVPAEVTLANLTMFSTVLFMTEFHKMGMGDSVDISKTCNMSEWHRRLYAGTRKQASNTSREDEDEYIDILTLLPKPIPEAGVIYATTSKSPNDASDKEKFTSFLFAHHKQSIAQTIPSLPSQGASIDKLSPETQALISKLGVTHIWLCGSDPEQRRHGLMVQCLNQLEKDVYTWKSSGQASGIITVHTIPQAFPGMVHFLTKNEFQGGDKVVGGDAGKVLFWKEV</sequence>
<evidence type="ECO:0000313" key="1">
    <source>
        <dbReference type="EMBL" id="ORZ10669.1"/>
    </source>
</evidence>
<evidence type="ECO:0000313" key="2">
    <source>
        <dbReference type="Proteomes" id="UP000193648"/>
    </source>
</evidence>
<dbReference type="InParanoid" id="A0A1Y2GH55"/>